<dbReference type="GO" id="GO:0005886">
    <property type="term" value="C:plasma membrane"/>
    <property type="evidence" value="ECO:0007669"/>
    <property type="project" value="UniProtKB-SubCell"/>
</dbReference>
<dbReference type="CDD" id="cd06261">
    <property type="entry name" value="TM_PBP2"/>
    <property type="match status" value="1"/>
</dbReference>
<reference evidence="7" key="1">
    <citation type="journal article" date="2017" name="Genome Announc.">
        <title>Whole-Genome Sequence of Photobacterium damselae subsp. piscicida Strain 91-197, Isolated from Hybrid Striped Bass (Morone sp.) in the United States.</title>
        <authorList>
            <person name="Teru Y."/>
            <person name="Hikima J."/>
            <person name="Kono T."/>
            <person name="Sakai M."/>
            <person name="Takano T."/>
            <person name="Hawke J.P."/>
            <person name="Takeyama H."/>
            <person name="Aoki T."/>
        </authorList>
    </citation>
    <scope>NUCLEOTIDE SEQUENCE</scope>
    <source>
        <strain evidence="7">91-197</strain>
    </source>
</reference>
<feature type="transmembrane region" description="Helical" evidence="5">
    <location>
        <begin position="490"/>
        <end position="513"/>
    </location>
</feature>
<keyword evidence="2 5" id="KW-0812">Transmembrane</keyword>
<dbReference type="AlphaFoldDB" id="A0A1V1V983"/>
<feature type="transmembrane region" description="Helical" evidence="5">
    <location>
        <begin position="455"/>
        <end position="478"/>
    </location>
</feature>
<sequence length="751" mass="83416">MANADSLFASDRLRRIKDSWARVGVTAGGISVLITLVLIFFYLLYVIGPIFSSVTVKPSQQFSLPLQGQTAALGTDDNNQLAYRFSFEGTVDFVRLFQVEKTLTEQDRLASQQSHLVTTKSVITNPTAFAASLPRDQLFVYGNEQGQAMVVKPDFVTHFSDGHKTVVPELLYPAGKQALQLAPGGEPLVKLAISGREGDAALVGKTQSGQFYAMVFWTHVLDSSQHQWQYNRYPIIGLPANVTDFDVTPDGKTLYALSGKELYVVKLTKQQAMIRQVVSVSDDKTIPVGMYLLSGAQSLLLVDSDNTVNQWFEVVKDGKRTLVHAREFEFSASPIYKLIPEYFRKGFYAIQQDGTVSAYFTSEHNIIYQQKLFTALPDFVAISPRANLFLTLNGEQWKSYSVDNLHPEIGLSSLWQKVWYEGYSEPDYVWQSTSASNEFEPKLSLVPIVFGTFKAAIYALFFAIPLALGGAIYTAYFMSSKMRRVVKPTIELMEALPTVILGFLAGIWLAPIVEKHLPGIVMILVLFPLTMLLVGLLWSILPGRWRHKIPNGMHIALLMPVIALLTYGCFAISPWIEQWLFHGDVRSYVTNELGIGYDQRNALVVGIAMGFAVIPTIFSIAEDAIFSVPKHLTNGSLALGATHWQTLTKVVLLTASPGIFSAVMMGLGRAVGETMIVLMATGNTPVMDWNILQGMRTLAATIAIEMPESEVGSSHYRVLFLAAFVLFVATFVFNTIAELVRQRLREKYRSL</sequence>
<keyword evidence="4 5" id="KW-0472">Membrane</keyword>
<evidence type="ECO:0000256" key="1">
    <source>
        <dbReference type="ARBA" id="ARBA00004651"/>
    </source>
</evidence>
<dbReference type="Proteomes" id="UP000218676">
    <property type="component" value="Chromosome 1"/>
</dbReference>
<reference evidence="8 10" key="3">
    <citation type="submission" date="2020-09" db="EMBL/GenBank/DDBJ databases">
        <title>Complete, closed and curated genome sequences of Photobacterium damselae subsp. piscicida isolates from Australia indicate localised evolution and additional plasmid-borne pathogenicity mechanisms.</title>
        <authorList>
            <person name="Baseggio L."/>
            <person name="Silayeva O."/>
            <person name="Buller N."/>
            <person name="Landos M."/>
            <person name="Engelstaedter J."/>
            <person name="Barnes A.C."/>
        </authorList>
    </citation>
    <scope>NUCLEOTIDE SEQUENCE [LARGE SCALE GENOMIC DNA]</scope>
    <source>
        <strain evidence="8 10">AS-16-0540-1</strain>
    </source>
</reference>
<evidence type="ECO:0000313" key="10">
    <source>
        <dbReference type="Proteomes" id="UP000516656"/>
    </source>
</evidence>
<evidence type="ECO:0000313" key="8">
    <source>
        <dbReference type="EMBL" id="QOD56000.1"/>
    </source>
</evidence>
<dbReference type="RefSeq" id="WP_086957633.1">
    <property type="nucleotide sequence ID" value="NZ_AP018045.1"/>
</dbReference>
<organism evidence="8 10">
    <name type="scientific">Photobacterium damsela subsp. piscicida</name>
    <name type="common">Pasteurella piscicida</name>
    <dbReference type="NCBI Taxonomy" id="38294"/>
    <lineage>
        <taxon>Bacteria</taxon>
        <taxon>Pseudomonadati</taxon>
        <taxon>Pseudomonadota</taxon>
        <taxon>Gammaproteobacteria</taxon>
        <taxon>Vibrionales</taxon>
        <taxon>Vibrionaceae</taxon>
        <taxon>Photobacterium</taxon>
    </lineage>
</organism>
<name>A0A1V1V983_PHODP</name>
<dbReference type="GO" id="GO:0055085">
    <property type="term" value="P:transmembrane transport"/>
    <property type="evidence" value="ECO:0007669"/>
    <property type="project" value="InterPro"/>
</dbReference>
<keyword evidence="5" id="KW-0813">Transport</keyword>
<dbReference type="EMBL" id="AP018045">
    <property type="protein sequence ID" value="BAX52099.1"/>
    <property type="molecule type" value="Genomic_DNA"/>
</dbReference>
<dbReference type="SUPFAM" id="SSF161098">
    <property type="entry name" value="MetI-like"/>
    <property type="match status" value="2"/>
</dbReference>
<dbReference type="InterPro" id="IPR035906">
    <property type="entry name" value="MetI-like_sf"/>
</dbReference>
<comment type="subcellular location">
    <subcellularLocation>
        <location evidence="1 5">Cell membrane</location>
        <topology evidence="1 5">Multi-pass membrane protein</topology>
    </subcellularLocation>
</comment>
<dbReference type="Pfam" id="PF00528">
    <property type="entry name" value="BPD_transp_1"/>
    <property type="match status" value="1"/>
</dbReference>
<dbReference type="SUPFAM" id="SSF69322">
    <property type="entry name" value="Tricorn protease domain 2"/>
    <property type="match status" value="1"/>
</dbReference>
<feature type="transmembrane region" description="Helical" evidence="5">
    <location>
        <begin position="602"/>
        <end position="621"/>
    </location>
</feature>
<dbReference type="PANTHER" id="PTHR42727:SF1">
    <property type="entry name" value="PHOSPHATE TRANSPORT SYSTEM PERMEASE"/>
    <property type="match status" value="1"/>
</dbReference>
<dbReference type="PANTHER" id="PTHR42727">
    <property type="entry name" value="PHOSPHATE TRANSPORT SYSTEM PERMEASE PROTEIN"/>
    <property type="match status" value="1"/>
</dbReference>
<feature type="domain" description="ABC transmembrane type-1" evidence="6">
    <location>
        <begin position="449"/>
        <end position="737"/>
    </location>
</feature>
<reference evidence="9" key="2">
    <citation type="submission" date="2017-05" db="EMBL/GenBank/DDBJ databases">
        <title>Whole genome sequence of fish pathogenic bacteria, Photobacterium damselae subsp. piscicida, strain 91-197, isolated from hybrid striped bass (Morone sp.) in USA.</title>
        <authorList>
            <person name="Teru Y."/>
            <person name="Hikima J."/>
            <person name="Kono T."/>
            <person name="Sakai M."/>
            <person name="Takano T."/>
            <person name="Hawke J.P."/>
            <person name="Takeyama H."/>
            <person name="Aoki T."/>
        </authorList>
    </citation>
    <scope>NUCLEOTIDE SEQUENCE [LARGE SCALE GENOMIC DNA]</scope>
    <source>
        <strain evidence="9">91-197</strain>
    </source>
</reference>
<evidence type="ECO:0000256" key="3">
    <source>
        <dbReference type="ARBA" id="ARBA00022989"/>
    </source>
</evidence>
<proteinExistence type="inferred from homology"/>
<evidence type="ECO:0000256" key="4">
    <source>
        <dbReference type="ARBA" id="ARBA00023136"/>
    </source>
</evidence>
<dbReference type="PROSITE" id="PS50928">
    <property type="entry name" value="ABC_TM1"/>
    <property type="match status" value="1"/>
</dbReference>
<comment type="similarity">
    <text evidence="5">Belongs to the binding-protein-dependent transport system permease family.</text>
</comment>
<gene>
    <name evidence="8" type="ORF">IC627_12065</name>
    <name evidence="7" type="ORF">PDPUS_1_00725</name>
</gene>
<accession>A0A1V1V983</accession>
<protein>
    <submittedName>
        <fullName evidence="8">ABC transporter permease subunit</fullName>
    </submittedName>
    <submittedName>
        <fullName evidence="7">Phosphate transport system permease protein PstC</fullName>
    </submittedName>
</protein>
<evidence type="ECO:0000313" key="9">
    <source>
        <dbReference type="Proteomes" id="UP000218676"/>
    </source>
</evidence>
<feature type="transmembrane region" description="Helical" evidence="5">
    <location>
        <begin position="553"/>
        <end position="576"/>
    </location>
</feature>
<feature type="transmembrane region" description="Helical" evidence="5">
    <location>
        <begin position="20"/>
        <end position="45"/>
    </location>
</feature>
<evidence type="ECO:0000259" key="6">
    <source>
        <dbReference type="PROSITE" id="PS50928"/>
    </source>
</evidence>
<keyword evidence="3 5" id="KW-1133">Transmembrane helix</keyword>
<evidence type="ECO:0000256" key="2">
    <source>
        <dbReference type="ARBA" id="ARBA00022692"/>
    </source>
</evidence>
<feature type="transmembrane region" description="Helical" evidence="5">
    <location>
        <begin position="650"/>
        <end position="671"/>
    </location>
</feature>
<dbReference type="Proteomes" id="UP000516656">
    <property type="component" value="Chromosome 1"/>
</dbReference>
<dbReference type="Gene3D" id="1.10.3720.10">
    <property type="entry name" value="MetI-like"/>
    <property type="match status" value="1"/>
</dbReference>
<evidence type="ECO:0000313" key="7">
    <source>
        <dbReference type="EMBL" id="BAX52099.1"/>
    </source>
</evidence>
<dbReference type="EMBL" id="CP061854">
    <property type="protein sequence ID" value="QOD56000.1"/>
    <property type="molecule type" value="Genomic_DNA"/>
</dbReference>
<dbReference type="InterPro" id="IPR000515">
    <property type="entry name" value="MetI-like"/>
</dbReference>
<feature type="transmembrane region" description="Helical" evidence="5">
    <location>
        <begin position="519"/>
        <end position="541"/>
    </location>
</feature>
<feature type="transmembrane region" description="Helical" evidence="5">
    <location>
        <begin position="718"/>
        <end position="740"/>
    </location>
</feature>
<evidence type="ECO:0000256" key="5">
    <source>
        <dbReference type="RuleBase" id="RU363032"/>
    </source>
</evidence>